<dbReference type="InterPro" id="IPR000132">
    <property type="entry name" value="Nitrilase/CN_hydratase_CS"/>
</dbReference>
<dbReference type="Proteomes" id="UP000596427">
    <property type="component" value="Chromosome"/>
</dbReference>
<evidence type="ECO:0000256" key="1">
    <source>
        <dbReference type="ARBA" id="ARBA00008129"/>
    </source>
</evidence>
<dbReference type="PANTHER" id="PTHR46044">
    <property type="entry name" value="NITRILASE"/>
    <property type="match status" value="1"/>
</dbReference>
<feature type="domain" description="CN hydrolase" evidence="2">
    <location>
        <begin position="7"/>
        <end position="282"/>
    </location>
</feature>
<comment type="similarity">
    <text evidence="1">Belongs to the carbon-nitrogen hydrolase superfamily. Nitrilase family.</text>
</comment>
<sequence length="348" mass="38364">MRSFPKFKVAAMHASPVFLNTQKTVEKACALIEEAANNGANIVVFPEAFIPCFPIWHSLRAPGLNHDYFRRLAAAAVHVPGPETKRLAEVAKRRDVIISMGINEGTPASLGCLWNTNILIGNDGRLLNHHRKIVPTYMEKLTWANGDGAGLRVVDSPLGRIGALICAENCNPLARHALMAQGEQLHIATYPSSWLNGGNMSLAEGVRIRTEAHCTEAKVFTVAASMFLTETAKDIISEGDREVRGRLDASERNPTMVMGPSGELKAPVLRDEEGILYADIDIEDCIIQKQFHDLAGYMNRFDIFNLTVNRSTNDPVTFTPIRGRREFLDMDLTEDVVPAWSRMAQAAG</sequence>
<dbReference type="InterPro" id="IPR003010">
    <property type="entry name" value="C-N_Hydrolase"/>
</dbReference>
<dbReference type="PROSITE" id="PS50263">
    <property type="entry name" value="CN_HYDROLASE"/>
    <property type="match status" value="1"/>
</dbReference>
<dbReference type="SUPFAM" id="SSF56317">
    <property type="entry name" value="Carbon-nitrogen hydrolase"/>
    <property type="match status" value="1"/>
</dbReference>
<reference evidence="3 4" key="1">
    <citation type="submission" date="2020-10" db="EMBL/GenBank/DDBJ databases">
        <title>Degradation of 1,4-Dioxane by Xanthobacter sp. YN2, via a Novel Group-2 Soluble Di-Iron Monooxygenase.</title>
        <authorList>
            <person name="Ma F."/>
            <person name="Wang Y."/>
            <person name="Yang J."/>
            <person name="Guo H."/>
            <person name="Su D."/>
            <person name="Yu L."/>
        </authorList>
    </citation>
    <scope>NUCLEOTIDE SEQUENCE [LARGE SCALE GENOMIC DNA]</scope>
    <source>
        <strain evidence="3 4">YN2</strain>
    </source>
</reference>
<dbReference type="InterPro" id="IPR036526">
    <property type="entry name" value="C-N_Hydrolase_sf"/>
</dbReference>
<dbReference type="Gene3D" id="3.60.110.10">
    <property type="entry name" value="Carbon-nitrogen hydrolase"/>
    <property type="match status" value="1"/>
</dbReference>
<dbReference type="PANTHER" id="PTHR46044:SF2">
    <property type="entry name" value="CN HYDROLASE DOMAIN-CONTAINING PROTEIN"/>
    <property type="match status" value="1"/>
</dbReference>
<dbReference type="EMBL" id="CP063362">
    <property type="protein sequence ID" value="QRG07354.1"/>
    <property type="molecule type" value="Genomic_DNA"/>
</dbReference>
<evidence type="ECO:0000313" key="3">
    <source>
        <dbReference type="EMBL" id="QRG07354.1"/>
    </source>
</evidence>
<dbReference type="AlphaFoldDB" id="A0A974PQ85"/>
<evidence type="ECO:0000259" key="2">
    <source>
        <dbReference type="PROSITE" id="PS50263"/>
    </source>
</evidence>
<proteinExistence type="inferred from homology"/>
<name>A0A974PQ85_9HYPH</name>
<organism evidence="3 4">
    <name type="scientific">Xanthobacter dioxanivorans</name>
    <dbReference type="NCBI Taxonomy" id="2528964"/>
    <lineage>
        <taxon>Bacteria</taxon>
        <taxon>Pseudomonadati</taxon>
        <taxon>Pseudomonadota</taxon>
        <taxon>Alphaproteobacteria</taxon>
        <taxon>Hyphomicrobiales</taxon>
        <taxon>Xanthobacteraceae</taxon>
        <taxon>Xanthobacter</taxon>
    </lineage>
</organism>
<keyword evidence="3" id="KW-0378">Hydrolase</keyword>
<dbReference type="InterPro" id="IPR044149">
    <property type="entry name" value="Nitrilases_CHs"/>
</dbReference>
<dbReference type="CDD" id="cd07564">
    <property type="entry name" value="nitrilases_CHs"/>
    <property type="match status" value="1"/>
</dbReference>
<dbReference type="PROSITE" id="PS00921">
    <property type="entry name" value="NITRIL_CHT_2"/>
    <property type="match status" value="1"/>
</dbReference>
<protein>
    <submittedName>
        <fullName evidence="3">Carbon-nitrogen hydrolase family protein</fullName>
    </submittedName>
</protein>
<gene>
    <name evidence="3" type="ORF">EZH22_02740</name>
</gene>
<dbReference type="Pfam" id="PF00795">
    <property type="entry name" value="CN_hydrolase"/>
    <property type="match status" value="1"/>
</dbReference>
<accession>A0A974PQ85</accession>
<keyword evidence="4" id="KW-1185">Reference proteome</keyword>
<dbReference type="KEGG" id="xdi:EZH22_02740"/>
<evidence type="ECO:0000313" key="4">
    <source>
        <dbReference type="Proteomes" id="UP000596427"/>
    </source>
</evidence>
<dbReference type="GO" id="GO:0000257">
    <property type="term" value="F:nitrilase activity"/>
    <property type="evidence" value="ECO:0007669"/>
    <property type="project" value="UniProtKB-ARBA"/>
</dbReference>